<dbReference type="Proteomes" id="UP000268350">
    <property type="component" value="Unassembled WGS sequence"/>
</dbReference>
<evidence type="ECO:0000256" key="2">
    <source>
        <dbReference type="ARBA" id="ARBA00012420"/>
    </source>
</evidence>
<keyword evidence="11" id="KW-1185">Reference proteome</keyword>
<evidence type="ECO:0000256" key="8">
    <source>
        <dbReference type="SAM" id="Phobius"/>
    </source>
</evidence>
<comment type="pathway">
    <text evidence="1">Glycolipid biosynthesis; glycosylphosphatidylinositol-anchor biosynthesis.</text>
</comment>
<dbReference type="Pfam" id="PF08288">
    <property type="entry name" value="PIGA"/>
    <property type="match status" value="1"/>
</dbReference>
<organism evidence="10 11">
    <name type="scientific">Drosophila guanche</name>
    <name type="common">Fruit fly</name>
    <dbReference type="NCBI Taxonomy" id="7266"/>
    <lineage>
        <taxon>Eukaryota</taxon>
        <taxon>Metazoa</taxon>
        <taxon>Ecdysozoa</taxon>
        <taxon>Arthropoda</taxon>
        <taxon>Hexapoda</taxon>
        <taxon>Insecta</taxon>
        <taxon>Pterygota</taxon>
        <taxon>Neoptera</taxon>
        <taxon>Endopterygota</taxon>
        <taxon>Diptera</taxon>
        <taxon>Brachycera</taxon>
        <taxon>Muscomorpha</taxon>
        <taxon>Ephydroidea</taxon>
        <taxon>Drosophilidae</taxon>
        <taxon>Drosophila</taxon>
        <taxon>Sophophora</taxon>
    </lineage>
</organism>
<accession>A0A3B0JV00</accession>
<dbReference type="EC" id="2.4.1.198" evidence="2"/>
<keyword evidence="8" id="KW-1133">Transmembrane helix</keyword>
<dbReference type="Gene3D" id="3.40.50.2000">
    <property type="entry name" value="Glycogen Phosphorylase B"/>
    <property type="match status" value="2"/>
</dbReference>
<dbReference type="InterPro" id="IPR013234">
    <property type="entry name" value="PIGA_GPI_anchor_biosynthesis"/>
</dbReference>
<evidence type="ECO:0000256" key="7">
    <source>
        <dbReference type="SAM" id="MobiDB-lite"/>
    </source>
</evidence>
<evidence type="ECO:0000259" key="9">
    <source>
        <dbReference type="Pfam" id="PF08288"/>
    </source>
</evidence>
<feature type="region of interest" description="Disordered" evidence="7">
    <location>
        <begin position="343"/>
        <end position="382"/>
    </location>
</feature>
<dbReference type="PANTHER" id="PTHR45871:SF1">
    <property type="entry name" value="PHOSPHATIDYLINOSITOL N-ACETYLGLUCOSAMINYLTRANSFERASE SUBUNIT A"/>
    <property type="match status" value="1"/>
</dbReference>
<evidence type="ECO:0000313" key="11">
    <source>
        <dbReference type="Proteomes" id="UP000268350"/>
    </source>
</evidence>
<evidence type="ECO:0000256" key="5">
    <source>
        <dbReference type="ARBA" id="ARBA00022679"/>
    </source>
</evidence>
<dbReference type="GO" id="GO:0017176">
    <property type="term" value="F:phosphatidylinositol N-acetylglucosaminyltransferase activity"/>
    <property type="evidence" value="ECO:0007669"/>
    <property type="project" value="UniProtKB-EC"/>
</dbReference>
<evidence type="ECO:0000256" key="3">
    <source>
        <dbReference type="ARBA" id="ARBA00022502"/>
    </source>
</evidence>
<keyword evidence="8" id="KW-0472">Membrane</keyword>
<keyword evidence="5 10" id="KW-0808">Transferase</keyword>
<proteinExistence type="predicted"/>
<reference evidence="11" key="1">
    <citation type="submission" date="2018-01" db="EMBL/GenBank/DDBJ databases">
        <authorList>
            <person name="Alioto T."/>
            <person name="Alioto T."/>
        </authorList>
    </citation>
    <scope>NUCLEOTIDE SEQUENCE [LARGE SCALE GENOMIC DNA]</scope>
</reference>
<evidence type="ECO:0000256" key="4">
    <source>
        <dbReference type="ARBA" id="ARBA00022676"/>
    </source>
</evidence>
<evidence type="ECO:0000313" key="10">
    <source>
        <dbReference type="EMBL" id="SPP74898.1"/>
    </source>
</evidence>
<dbReference type="GO" id="GO:0006506">
    <property type="term" value="P:GPI anchor biosynthetic process"/>
    <property type="evidence" value="ECO:0007669"/>
    <property type="project" value="UniProtKB-KW"/>
</dbReference>
<dbReference type="EMBL" id="OUUW01000001">
    <property type="protein sequence ID" value="SPP74898.1"/>
    <property type="molecule type" value="Genomic_DNA"/>
</dbReference>
<sequence length="476" mass="52972">MRICMVSDFFYPSIGGVEEHVYNLSQMLLSLGHKIVVLTHAYGDCSGIRYVTHGLKVYYLPIKVCYNQCILPTAVCNVPMLRAVLLRERVEVVHGHSAFSALAHEALMVGSLLGLKTVFTDHSLFGFADLSAALTNNLLEVNLSMVNHAICVSHIGKENTVLRARVAKHRVSVIPNAVDTALFTPDVSQRPSNETINIVVASRLVYRKGIDLLAGVIPRFKNTHNVNFIIVGDGPKRDLLEEIREKTNMQDRVEILGAVDHVKVRDVLVRGHIFVNTSLTEAYCMAIVEAASCGLQVVSTSVGGIPEVLPKSLILLAEPDIDAIHSAILVAIDRHQKSISSMMRIPAPNGHIPSQTDRRGKRRQRKSNPSTPGSVSCSTPADESSQIEPVLCPYKCNELVETLYNWEDVALRTVRVYDRVLQERAFTTSELVYAVYQHGSWFLVFFVVAHFLVRLLDHWRPRSRVEVAQDVSRQPS</sequence>
<dbReference type="PANTHER" id="PTHR45871">
    <property type="entry name" value="N-ACETYLGLUCOSAMINYL-PHOSPHATIDYLINOSITOL BIOSYNTHETIC PROTEIN"/>
    <property type="match status" value="1"/>
</dbReference>
<dbReference type="Pfam" id="PF13692">
    <property type="entry name" value="Glyco_trans_1_4"/>
    <property type="match status" value="1"/>
</dbReference>
<gene>
    <name evidence="10" type="ORF">DGUA_6G002604</name>
</gene>
<evidence type="ECO:0000256" key="6">
    <source>
        <dbReference type="ARBA" id="ARBA00032160"/>
    </source>
</evidence>
<dbReference type="GO" id="GO:0000506">
    <property type="term" value="C:glycosylphosphatidylinositol-N-acetylglucosaminyltransferase (GPI-GnT) complex"/>
    <property type="evidence" value="ECO:0007669"/>
    <property type="project" value="InterPro"/>
</dbReference>
<dbReference type="STRING" id="7266.A0A3B0JV00"/>
<dbReference type="SUPFAM" id="SSF53756">
    <property type="entry name" value="UDP-Glycosyltransferase/glycogen phosphorylase"/>
    <property type="match status" value="1"/>
</dbReference>
<name>A0A3B0JV00_DROGU</name>
<dbReference type="InterPro" id="IPR039507">
    <property type="entry name" value="PIG-A/GPI3"/>
</dbReference>
<feature type="compositionally biased region" description="Polar residues" evidence="7">
    <location>
        <begin position="367"/>
        <end position="382"/>
    </location>
</feature>
<feature type="domain" description="PIGA GPI anchor biosynthesis" evidence="9">
    <location>
        <begin position="40"/>
        <end position="129"/>
    </location>
</feature>
<dbReference type="CDD" id="cd03796">
    <property type="entry name" value="GT4_PIG-A-like"/>
    <property type="match status" value="1"/>
</dbReference>
<keyword evidence="8" id="KW-0812">Transmembrane</keyword>
<keyword evidence="3" id="KW-0337">GPI-anchor biosynthesis</keyword>
<dbReference type="AlphaFoldDB" id="A0A3B0JV00"/>
<dbReference type="FunFam" id="3.40.50.2000:FF:000026">
    <property type="entry name" value="Phosphatidylinositol N-acetylglucosaminyltransferase subunit A"/>
    <property type="match status" value="1"/>
</dbReference>
<dbReference type="OrthoDB" id="734129at2759"/>
<protein>
    <recommendedName>
        <fullName evidence="2">phosphatidylinositol N-acetylglucosaminyltransferase</fullName>
        <ecNumber evidence="2">2.4.1.198</ecNumber>
    </recommendedName>
    <alternativeName>
        <fullName evidence="6">GlcNAc-PI synthesis protein</fullName>
    </alternativeName>
</protein>
<feature type="transmembrane region" description="Helical" evidence="8">
    <location>
        <begin position="439"/>
        <end position="456"/>
    </location>
</feature>
<dbReference type="OMA" id="SHFWMSG"/>
<evidence type="ECO:0000256" key="1">
    <source>
        <dbReference type="ARBA" id="ARBA00004687"/>
    </source>
</evidence>
<keyword evidence="4 10" id="KW-0328">Glycosyltransferase</keyword>